<accession>A0A7W9J0I1</accession>
<protein>
    <submittedName>
        <fullName evidence="2">Transcriptional regulator with XRE-family HTH domain</fullName>
    </submittedName>
</protein>
<dbReference type="InterPro" id="IPR010982">
    <property type="entry name" value="Lambda_DNA-bd_dom_sf"/>
</dbReference>
<dbReference type="EMBL" id="JACHMY010000001">
    <property type="protein sequence ID" value="MBB5833378.1"/>
    <property type="molecule type" value="Genomic_DNA"/>
</dbReference>
<sequence length="402" mass="43169">MSEIDDERFIGQRVKMYRKLRNMTQKQLGDFVGKSQSAIAQYESGFRPVADRDVLYGLALALQVTVGDLTGHAEDKANPAVAAFHAQVPRIEAALMNQGHGDDPSDPRPLDALAADARRALKIRMKNDYATLGGILPGLINDLYRHTASDDERTRLRAWSELATAGFVTTLATKGLGFVSLAWNAAGATTEAARIVGDPGAMAAAEFARAQVLLSTPGSLRASLAHSAGGADRLQSELTSPEGAELYGMLHLQAGLTSAAVGQDPAAHIREAAETVRRSGDGSAFELAFGAENVTVWRMSIANEQRRPGAVIEIAESINPEAITTEDRKSRYFIELGRAHVAEKNYRAGMSALLRAELVAPQQVRSRTVVKELVGHMLRRAQRELATGELGKLAQRVGAVPA</sequence>
<dbReference type="AlphaFoldDB" id="A0A7W9J0I1"/>
<dbReference type="GO" id="GO:0003677">
    <property type="term" value="F:DNA binding"/>
    <property type="evidence" value="ECO:0007669"/>
    <property type="project" value="InterPro"/>
</dbReference>
<dbReference type="InterPro" id="IPR001387">
    <property type="entry name" value="Cro/C1-type_HTH"/>
</dbReference>
<dbReference type="RefSeq" id="WP_184793273.1">
    <property type="nucleotide sequence ID" value="NZ_JACHMY010000001.1"/>
</dbReference>
<dbReference type="SUPFAM" id="SSF47413">
    <property type="entry name" value="lambda repressor-like DNA-binding domains"/>
    <property type="match status" value="1"/>
</dbReference>
<dbReference type="CDD" id="cd00093">
    <property type="entry name" value="HTH_XRE"/>
    <property type="match status" value="1"/>
</dbReference>
<name>A0A7W9J0I1_9ACTN</name>
<evidence type="ECO:0000313" key="2">
    <source>
        <dbReference type="EMBL" id="MBB5833378.1"/>
    </source>
</evidence>
<proteinExistence type="predicted"/>
<feature type="domain" description="HTH cro/C1-type" evidence="1">
    <location>
        <begin position="14"/>
        <end position="69"/>
    </location>
</feature>
<evidence type="ECO:0000313" key="3">
    <source>
        <dbReference type="Proteomes" id="UP000549971"/>
    </source>
</evidence>
<organism evidence="2 3">
    <name type="scientific">Kribbella italica</name>
    <dbReference type="NCBI Taxonomy" id="1540520"/>
    <lineage>
        <taxon>Bacteria</taxon>
        <taxon>Bacillati</taxon>
        <taxon>Actinomycetota</taxon>
        <taxon>Actinomycetes</taxon>
        <taxon>Propionibacteriales</taxon>
        <taxon>Kribbellaceae</taxon>
        <taxon>Kribbella</taxon>
    </lineage>
</organism>
<keyword evidence="3" id="KW-1185">Reference proteome</keyword>
<dbReference type="Gene3D" id="1.10.260.40">
    <property type="entry name" value="lambda repressor-like DNA-binding domains"/>
    <property type="match status" value="1"/>
</dbReference>
<evidence type="ECO:0000259" key="1">
    <source>
        <dbReference type="PROSITE" id="PS50943"/>
    </source>
</evidence>
<dbReference type="Proteomes" id="UP000549971">
    <property type="component" value="Unassembled WGS sequence"/>
</dbReference>
<gene>
    <name evidence="2" type="ORF">HDA39_000112</name>
</gene>
<dbReference type="Pfam" id="PF01381">
    <property type="entry name" value="HTH_3"/>
    <property type="match status" value="1"/>
</dbReference>
<dbReference type="PROSITE" id="PS50943">
    <property type="entry name" value="HTH_CROC1"/>
    <property type="match status" value="1"/>
</dbReference>
<comment type="caution">
    <text evidence="2">The sequence shown here is derived from an EMBL/GenBank/DDBJ whole genome shotgun (WGS) entry which is preliminary data.</text>
</comment>
<dbReference type="SMART" id="SM00530">
    <property type="entry name" value="HTH_XRE"/>
    <property type="match status" value="1"/>
</dbReference>
<reference evidence="2 3" key="1">
    <citation type="submission" date="2020-08" db="EMBL/GenBank/DDBJ databases">
        <title>Sequencing the genomes of 1000 actinobacteria strains.</title>
        <authorList>
            <person name="Klenk H.-P."/>
        </authorList>
    </citation>
    <scope>NUCLEOTIDE SEQUENCE [LARGE SCALE GENOMIC DNA]</scope>
    <source>
        <strain evidence="2 3">DSM 28967</strain>
    </source>
</reference>